<dbReference type="RefSeq" id="XP_067178147.1">
    <property type="nucleotide sequence ID" value="XM_067322782.1"/>
</dbReference>
<proteinExistence type="predicted"/>
<dbReference type="AlphaFoldDB" id="A0A836KL37"/>
<protein>
    <submittedName>
        <fullName evidence="2">Uncharacterized protein</fullName>
    </submittedName>
</protein>
<evidence type="ECO:0000256" key="1">
    <source>
        <dbReference type="SAM" id="MobiDB-lite"/>
    </source>
</evidence>
<feature type="region of interest" description="Disordered" evidence="1">
    <location>
        <begin position="581"/>
        <end position="600"/>
    </location>
</feature>
<feature type="region of interest" description="Disordered" evidence="1">
    <location>
        <begin position="537"/>
        <end position="564"/>
    </location>
</feature>
<keyword evidence="3" id="KW-1185">Reference proteome</keyword>
<evidence type="ECO:0000313" key="2">
    <source>
        <dbReference type="EMBL" id="KAG5476977.1"/>
    </source>
</evidence>
<evidence type="ECO:0000313" key="3">
    <source>
        <dbReference type="Proteomes" id="UP000673552"/>
    </source>
</evidence>
<feature type="region of interest" description="Disordered" evidence="1">
    <location>
        <begin position="337"/>
        <end position="391"/>
    </location>
</feature>
<dbReference type="KEGG" id="lmat:92515294"/>
<gene>
    <name evidence="2" type="ORF">LSCM1_05311</name>
</gene>
<feature type="compositionally biased region" description="Polar residues" evidence="1">
    <location>
        <begin position="360"/>
        <end position="370"/>
    </location>
</feature>
<feature type="region of interest" description="Disordered" evidence="1">
    <location>
        <begin position="815"/>
        <end position="843"/>
    </location>
</feature>
<feature type="region of interest" description="Disordered" evidence="1">
    <location>
        <begin position="40"/>
        <end position="114"/>
    </location>
</feature>
<name>A0A836KL37_9TRYP</name>
<feature type="compositionally biased region" description="Polar residues" evidence="1">
    <location>
        <begin position="819"/>
        <end position="834"/>
    </location>
</feature>
<feature type="compositionally biased region" description="Basic residues" evidence="1">
    <location>
        <begin position="371"/>
        <end position="380"/>
    </location>
</feature>
<dbReference type="Proteomes" id="UP000673552">
    <property type="component" value="Unassembled WGS sequence"/>
</dbReference>
<reference evidence="3" key="1">
    <citation type="journal article" date="2021" name="Microbiol. Resour. Announc.">
        <title>LGAAP: Leishmaniinae Genome Assembly and Annotation Pipeline.</title>
        <authorList>
            <person name="Almutairi H."/>
            <person name="Urbaniak M.D."/>
            <person name="Bates M.D."/>
            <person name="Jariyapan N."/>
            <person name="Kwakye-Nuako G."/>
            <person name="Thomaz-Soccol V."/>
            <person name="Al-Salem W.S."/>
            <person name="Dillon R.J."/>
            <person name="Bates P.A."/>
            <person name="Gatherer D."/>
        </authorList>
    </citation>
    <scope>NUCLEOTIDE SEQUENCE [LARGE SCALE GENOMIC DNA]</scope>
</reference>
<organism evidence="2 3">
    <name type="scientific">Leishmania martiniquensis</name>
    <dbReference type="NCBI Taxonomy" id="1580590"/>
    <lineage>
        <taxon>Eukaryota</taxon>
        <taxon>Discoba</taxon>
        <taxon>Euglenozoa</taxon>
        <taxon>Kinetoplastea</taxon>
        <taxon>Metakinetoplastina</taxon>
        <taxon>Trypanosomatida</taxon>
        <taxon>Trypanosomatidae</taxon>
        <taxon>Leishmaniinae</taxon>
        <taxon>Leishmania</taxon>
    </lineage>
</organism>
<dbReference type="GeneID" id="92515294"/>
<feature type="region of interest" description="Disordered" evidence="1">
    <location>
        <begin position="219"/>
        <end position="268"/>
    </location>
</feature>
<accession>A0A836KL37</accession>
<dbReference type="OrthoDB" id="273403at2759"/>
<feature type="compositionally biased region" description="Basic and acidic residues" evidence="1">
    <location>
        <begin position="340"/>
        <end position="349"/>
    </location>
</feature>
<feature type="compositionally biased region" description="Polar residues" evidence="1">
    <location>
        <begin position="81"/>
        <end position="92"/>
    </location>
</feature>
<reference evidence="3" key="2">
    <citation type="journal article" date="2021" name="Sci. Data">
        <title>Chromosome-scale genome sequencing, assembly and annotation of six genomes from subfamily Leishmaniinae.</title>
        <authorList>
            <person name="Almutairi H."/>
            <person name="Urbaniak M.D."/>
            <person name="Bates M.D."/>
            <person name="Jariyapan N."/>
            <person name="Kwakye-Nuako G."/>
            <person name="Thomaz Soccol V."/>
            <person name="Al-Salem W.S."/>
            <person name="Dillon R.J."/>
            <person name="Bates P.A."/>
            <person name="Gatherer D."/>
        </authorList>
    </citation>
    <scope>NUCLEOTIDE SEQUENCE [LARGE SCALE GENOMIC DNA]</scope>
</reference>
<dbReference type="EMBL" id="JAFEUZ010000025">
    <property type="protein sequence ID" value="KAG5476977.1"/>
    <property type="molecule type" value="Genomic_DNA"/>
</dbReference>
<comment type="caution">
    <text evidence="2">The sequence shown here is derived from an EMBL/GenBank/DDBJ whole genome shotgun (WGS) entry which is preliminary data.</text>
</comment>
<sequence length="843" mass="93828">MSTLEFDEVDSEVELSLSIHTEKLQRAKYPGTVEDAVVSAAAPKQLGGISTNETPRLPETRGPGHTPRERAGENGPPPQRTPSRLSLRNGTPRQRDDMPTQDAKGVLGSSMRNTQAASKARASLAQSYRSVQFVVGEDATDTTSILFQAEASMRSRNPIEPSIDLQTYTDGSDINFDVEQSQAAALIRSGAATRSASLRFDVESTNDATHHSTISRFSIEGDEPEPKQGAAPVKAPKIKSDKLRKKQMAWGTRPSVEREENSPRKAASSRVVYGKVKPIEYISWSEKRRRAQRAEAEWRAQVLRERRLYMGERAWEANKPSPRARRTSSESAAYALKQQQEMKKEEADKRRRAMNARPWRTNSATPNKWRSVSRTKRRRWSAPPSARSEGVAMGEWRAAPLMIPQEGQAGDKAPANLAENLLASSTSSEEHGNSAAGMRYGRPRSPVFNRLDDAKFVTPAPVLKAPLEVMGEELEDWTYTVNQQRNLQAMAQVMRARERTLVQLVNQLKTHSSVMMRLNKNLYGARDHYMQQHGGDVGGAALIPRKSKTPQSPGRTKAGGSPGAARLYKEERHRATDYYAMKMSGSGPRPVSVLSDDELSDSERERNAKVLESWRVERAVLREEKVRMVRFHRDLVYQMRRGSNIKDIAVTQPTSARGPLERAAAGTETAADVDGYDRLRGLRMQTQRALVEAANAKKVYEATLRMAATMSERYNPSSAEVEGTKEWWNTAREKYVSSLQELQQSVNEARPLLERANALKALREKKVTTLLDERATEDLQEYSDAVLAVRMQTDRAQALAEAAANHELHVVGSVATPKPGTSQATTPCVTSSNGDDVYARWTP</sequence>